<evidence type="ECO:0000313" key="2">
    <source>
        <dbReference type="Proteomes" id="UP000070377"/>
    </source>
</evidence>
<protein>
    <submittedName>
        <fullName evidence="1">Uncharacterized protein</fullName>
    </submittedName>
</protein>
<evidence type="ECO:0000313" key="1">
    <source>
        <dbReference type="EMBL" id="KXT68434.1"/>
    </source>
</evidence>
<dbReference type="AlphaFoldDB" id="A0A139MY25"/>
<proteinExistence type="predicted"/>
<name>A0A139MY25_STRCR</name>
<organism evidence="1 2">
    <name type="scientific">Streptococcus cristatus</name>
    <dbReference type="NCBI Taxonomy" id="45634"/>
    <lineage>
        <taxon>Bacteria</taxon>
        <taxon>Bacillati</taxon>
        <taxon>Bacillota</taxon>
        <taxon>Bacilli</taxon>
        <taxon>Lactobacillales</taxon>
        <taxon>Streptococcaceae</taxon>
        <taxon>Streptococcus</taxon>
    </lineage>
</organism>
<gene>
    <name evidence="1" type="ORF">SCRDD08_01972</name>
</gene>
<sequence>MAPLSRCRYDLLHFRQGIHSRHIGMGVKFDPLLTLRHQVLTLIVGNGLHILDIHGQVAGEVVHLHIAPHAQPGTFLNHVKLLGFFFVFQPFLQSKAGSVVGHLEVEQDPAGPSDLLLQIKDHALKDQTILLSLNFDHRSNLCLVQIWFSRSLASLEIINRFFFWRWRHLLQGFHGFERLFIGRLNNLVILRLEILRLLLGQLIAVLNLTGQLRKAVFDQLATEIWQVILTKMLRIDCRSALNQQLVPIQMNLQILIQTLEAMTGTRPLLKGQLIISLQEIIRYLRILTMNFKNGLIARLRKLLS</sequence>
<accession>A0A139MY25</accession>
<comment type="caution">
    <text evidence="1">The sequence shown here is derived from an EMBL/GenBank/DDBJ whole genome shotgun (WGS) entry which is preliminary data.</text>
</comment>
<dbReference type="Proteomes" id="UP000070377">
    <property type="component" value="Unassembled WGS sequence"/>
</dbReference>
<dbReference type="EMBL" id="LQRD01000074">
    <property type="protein sequence ID" value="KXT68434.1"/>
    <property type="molecule type" value="Genomic_DNA"/>
</dbReference>
<reference evidence="1 2" key="1">
    <citation type="submission" date="2016-01" db="EMBL/GenBank/DDBJ databases">
        <title>Highly variable Streptococcus oralis are common among viridans streptococci isolated from primates.</title>
        <authorList>
            <person name="Denapaite D."/>
            <person name="Rieger M."/>
            <person name="Koendgen S."/>
            <person name="Brueckner R."/>
            <person name="Ochigava I."/>
            <person name="Kappeler P."/>
            <person name="Maetz-Rensing K."/>
            <person name="Leendertz F."/>
            <person name="Hakenbeck R."/>
        </authorList>
    </citation>
    <scope>NUCLEOTIDE SEQUENCE [LARGE SCALE GENOMIC DNA]</scope>
    <source>
        <strain evidence="1 2">DD08</strain>
    </source>
</reference>